<organism evidence="3 4">
    <name type="scientific">Brassica napus</name>
    <name type="common">Rape</name>
    <dbReference type="NCBI Taxonomy" id="3708"/>
    <lineage>
        <taxon>Eukaryota</taxon>
        <taxon>Viridiplantae</taxon>
        <taxon>Streptophyta</taxon>
        <taxon>Embryophyta</taxon>
        <taxon>Tracheophyta</taxon>
        <taxon>Spermatophyta</taxon>
        <taxon>Magnoliopsida</taxon>
        <taxon>eudicotyledons</taxon>
        <taxon>Gunneridae</taxon>
        <taxon>Pentapetalae</taxon>
        <taxon>rosids</taxon>
        <taxon>malvids</taxon>
        <taxon>Brassicales</taxon>
        <taxon>Brassicaceae</taxon>
        <taxon>Brassiceae</taxon>
        <taxon>Brassica</taxon>
    </lineage>
</organism>
<dbReference type="Gene3D" id="3.30.420.10">
    <property type="entry name" value="Ribonuclease H-like superfamily/Ribonuclease H"/>
    <property type="match status" value="1"/>
</dbReference>
<dbReference type="InterPro" id="IPR036397">
    <property type="entry name" value="RNaseH_sf"/>
</dbReference>
<feature type="compositionally biased region" description="Polar residues" evidence="1">
    <location>
        <begin position="202"/>
        <end position="221"/>
    </location>
</feature>
<feature type="region of interest" description="Disordered" evidence="1">
    <location>
        <begin position="91"/>
        <end position="265"/>
    </location>
</feature>
<feature type="compositionally biased region" description="Polar residues" evidence="1">
    <location>
        <begin position="146"/>
        <end position="156"/>
    </location>
</feature>
<name>A0ABQ8EQ53_BRANA</name>
<feature type="compositionally biased region" description="Basic and acidic residues" evidence="1">
    <location>
        <begin position="157"/>
        <end position="200"/>
    </location>
</feature>
<feature type="region of interest" description="Disordered" evidence="1">
    <location>
        <begin position="349"/>
        <end position="383"/>
    </location>
</feature>
<accession>A0ABQ8EQ53</accession>
<evidence type="ECO:0000259" key="2">
    <source>
        <dbReference type="Pfam" id="PF13456"/>
    </source>
</evidence>
<feature type="compositionally biased region" description="Basic and acidic residues" evidence="1">
    <location>
        <begin position="115"/>
        <end position="145"/>
    </location>
</feature>
<dbReference type="PANTHER" id="PTHR47074:SF11">
    <property type="entry name" value="REVERSE TRANSCRIPTASE-LIKE PROTEIN"/>
    <property type="match status" value="1"/>
</dbReference>
<evidence type="ECO:0000313" key="3">
    <source>
        <dbReference type="EMBL" id="KAH0943402.1"/>
    </source>
</evidence>
<keyword evidence="4" id="KW-1185">Reference proteome</keyword>
<dbReference type="EMBL" id="JAGKQM010000001">
    <property type="protein sequence ID" value="KAH0943402.1"/>
    <property type="molecule type" value="Genomic_DNA"/>
</dbReference>
<evidence type="ECO:0000256" key="1">
    <source>
        <dbReference type="SAM" id="MobiDB-lite"/>
    </source>
</evidence>
<feature type="compositionally biased region" description="Polar residues" evidence="1">
    <location>
        <begin position="96"/>
        <end position="114"/>
    </location>
</feature>
<feature type="domain" description="RNase H type-1" evidence="2">
    <location>
        <begin position="421"/>
        <end position="492"/>
    </location>
</feature>
<evidence type="ECO:0000313" key="4">
    <source>
        <dbReference type="Proteomes" id="UP000824890"/>
    </source>
</evidence>
<comment type="caution">
    <text evidence="3">The sequence shown here is derived from an EMBL/GenBank/DDBJ whole genome shotgun (WGS) entry which is preliminary data.</text>
</comment>
<reference evidence="3 4" key="1">
    <citation type="submission" date="2021-05" db="EMBL/GenBank/DDBJ databases">
        <title>Genome Assembly of Synthetic Allotetraploid Brassica napus Reveals Homoeologous Exchanges between Subgenomes.</title>
        <authorList>
            <person name="Davis J.T."/>
        </authorList>
    </citation>
    <scope>NUCLEOTIDE SEQUENCE [LARGE SCALE GENOMIC DNA]</scope>
    <source>
        <strain evidence="4">cv. Da-Ae</strain>
        <tissue evidence="3">Seedling</tissue>
    </source>
</reference>
<dbReference type="InterPro" id="IPR002156">
    <property type="entry name" value="RNaseH_domain"/>
</dbReference>
<dbReference type="InterPro" id="IPR044730">
    <property type="entry name" value="RNase_H-like_dom_plant"/>
</dbReference>
<protein>
    <recommendedName>
        <fullName evidence="2">RNase H type-1 domain-containing protein</fullName>
    </recommendedName>
</protein>
<dbReference type="PANTHER" id="PTHR47074">
    <property type="entry name" value="BNAC02G40300D PROTEIN"/>
    <property type="match status" value="1"/>
</dbReference>
<proteinExistence type="predicted"/>
<dbReference type="CDD" id="cd06222">
    <property type="entry name" value="RNase_H_like"/>
    <property type="match status" value="1"/>
</dbReference>
<gene>
    <name evidence="3" type="ORF">HID58_003039</name>
</gene>
<dbReference type="Pfam" id="PF13456">
    <property type="entry name" value="RVT_3"/>
    <property type="match status" value="1"/>
</dbReference>
<dbReference type="Proteomes" id="UP000824890">
    <property type="component" value="Unassembled WGS sequence"/>
</dbReference>
<sequence length="564" mass="63749">MKRISHLSSQLLNTRVEPSCAFFLLPLFRFCNQPATESSMFGQFKINHLDSSGEASTSAVKKWKTGSVNLEYEKLEKHCFLCFSRRHEKESCPLNRDNNSVDTRNQGISQQNTLRKLEESRRMNDSRRSGTRSSKDRDADSREYQKNSQRSIQSRLQEPERRHYASQDKSRSFYSREEERRYSGGNRNGRERVQVRDHSSHHSFPSQRNHSPIRRTSPNHRSQGERRAQNSGQRTQSSRTPPPRPPREEMDVPAAPDHNEVSSRARERIPALARLEEGINQEKVRIPALDRIEIPGEEPPRITGLSSSLLARLQDVEVQYAENEHLSRGTLMNPTSGNLQISRVPATLRLGSGSGTKRKLNTSKPASNRPTQVKTLKKRAPASIKGTIRTRGKRSPLQGTKFTRQMTTRAASAARKRLCVDRTWQETSKAGGMGWIIKNEDGARIKQPAVVCSALMAEALAMREAFIKAKELNLQSIQLFSDSQVLVSALRSGLDVLEIAGGLGVRERNQGGRQEDHRSLWLKDVVFMVCAVTGMSNVAATFSHHTLRWILILTDMLPCVSLDL</sequence>
<feature type="compositionally biased region" description="Polar residues" evidence="1">
    <location>
        <begin position="362"/>
        <end position="374"/>
    </location>
</feature>
<dbReference type="InterPro" id="IPR052929">
    <property type="entry name" value="RNase_H-like_EbsB-rel"/>
</dbReference>